<dbReference type="Proteomes" id="UP000018001">
    <property type="component" value="Unassembled WGS sequence"/>
</dbReference>
<feature type="transmembrane region" description="Helical" evidence="1">
    <location>
        <begin position="83"/>
        <end position="106"/>
    </location>
</feature>
<keyword evidence="1" id="KW-1133">Transmembrane helix</keyword>
<keyword evidence="3" id="KW-1185">Reference proteome</keyword>
<dbReference type="InParanoid" id="V5FZE4"/>
<evidence type="ECO:0000313" key="2">
    <source>
        <dbReference type="EMBL" id="GAD93992.1"/>
    </source>
</evidence>
<organism evidence="2 3">
    <name type="scientific">Byssochlamys spectabilis (strain No. 5 / NBRC 109023)</name>
    <name type="common">Paecilomyces variotii</name>
    <dbReference type="NCBI Taxonomy" id="1356009"/>
    <lineage>
        <taxon>Eukaryota</taxon>
        <taxon>Fungi</taxon>
        <taxon>Dikarya</taxon>
        <taxon>Ascomycota</taxon>
        <taxon>Pezizomycotina</taxon>
        <taxon>Eurotiomycetes</taxon>
        <taxon>Eurotiomycetidae</taxon>
        <taxon>Eurotiales</taxon>
        <taxon>Thermoascaceae</taxon>
        <taxon>Paecilomyces</taxon>
    </lineage>
</organism>
<comment type="caution">
    <text evidence="2">The sequence shown here is derived from an EMBL/GenBank/DDBJ whole genome shotgun (WGS) entry which is preliminary data.</text>
</comment>
<dbReference type="OrthoDB" id="440424at2759"/>
<dbReference type="Gene3D" id="6.10.110.10">
    <property type="match status" value="1"/>
</dbReference>
<dbReference type="EMBL" id="BAUL01000073">
    <property type="protein sequence ID" value="GAD93992.1"/>
    <property type="molecule type" value="Genomic_DNA"/>
</dbReference>
<evidence type="ECO:0000313" key="3">
    <source>
        <dbReference type="Proteomes" id="UP000018001"/>
    </source>
</evidence>
<sequence length="145" mass="16350">MNEKKADSVLTVLLNAESVNIYTEKELNDIIGAKGWTTYITEAVLDRMVHVLKAGISMGPAMEDALEKATYEAAEFSREHPEYLVVIALGIMTILMPWCLEVLGFAELGPIEGTFAAWWQARYAGYVPKNSLFSYFQRLGMIWKH</sequence>
<keyword evidence="1" id="KW-0472">Membrane</keyword>
<dbReference type="AlphaFoldDB" id="V5FZE4"/>
<proteinExistence type="predicted"/>
<gene>
    <name evidence="2" type="ORF">PVAR5_2612</name>
</gene>
<dbReference type="eggNOG" id="ENOG502SR07">
    <property type="taxonomic scope" value="Eukaryota"/>
</dbReference>
<accession>V5FZE4</accession>
<reference evidence="3" key="1">
    <citation type="journal article" date="2014" name="Genome Announc.">
        <title>Draft genome sequence of the formaldehyde-resistant fungus Byssochlamys spectabilis No. 5 (anamorph Paecilomyces variotii No. 5) (NBRC109023).</title>
        <authorList>
            <person name="Oka T."/>
            <person name="Ekino K."/>
            <person name="Fukuda K."/>
            <person name="Nomura Y."/>
        </authorList>
    </citation>
    <scope>NUCLEOTIDE SEQUENCE [LARGE SCALE GENOMIC DNA]</scope>
    <source>
        <strain evidence="3">No. 5 / NBRC 109023</strain>
    </source>
</reference>
<dbReference type="InterPro" id="IPR038213">
    <property type="entry name" value="IFI6/IFI27-like_sf"/>
</dbReference>
<name>V5FZE4_BYSSN</name>
<dbReference type="HOGENOM" id="CLU_086437_0_0_1"/>
<keyword evidence="1" id="KW-0812">Transmembrane</keyword>
<protein>
    <submittedName>
        <fullName evidence="2">Uncharacterized protein</fullName>
    </submittedName>
</protein>
<evidence type="ECO:0000256" key="1">
    <source>
        <dbReference type="SAM" id="Phobius"/>
    </source>
</evidence>